<dbReference type="SUPFAM" id="SSF56112">
    <property type="entry name" value="Protein kinase-like (PK-like)"/>
    <property type="match status" value="1"/>
</dbReference>
<keyword evidence="3" id="KW-1185">Reference proteome</keyword>
<dbReference type="PANTHER" id="PTHR44329">
    <property type="entry name" value="SERINE/THREONINE-PROTEIN KINASE TNNI3K-RELATED"/>
    <property type="match status" value="1"/>
</dbReference>
<dbReference type="Proteomes" id="UP001163046">
    <property type="component" value="Unassembled WGS sequence"/>
</dbReference>
<dbReference type="PROSITE" id="PS00108">
    <property type="entry name" value="PROTEIN_KINASE_ST"/>
    <property type="match status" value="1"/>
</dbReference>
<dbReference type="InterPro" id="IPR000719">
    <property type="entry name" value="Prot_kinase_dom"/>
</dbReference>
<evidence type="ECO:0000259" key="1">
    <source>
        <dbReference type="PROSITE" id="PS50011"/>
    </source>
</evidence>
<gene>
    <name evidence="2" type="ORF">OS493_007105</name>
</gene>
<dbReference type="AlphaFoldDB" id="A0A9W9ZFJ4"/>
<sequence>MEFNVPFLKPKSVDCSDLPLFDFEKFSNKESIENGGYGAVFTADFHPHGVGNPAVKLVVKKMLGEDLEDKKNFVKEARILQELEHPNIVHFEEMCSTPLALVLEYVYFDFQPFGINLKVSSLAEFVATLDSFNCEGCDSPHIFSGICKDIATGLQYLHNNDIAHRDLKPVNVLVSNQHYCKLSRVKIGKAWKECPVVCKLTDFGESRSREVHTQSILKSQTNCVNHGTPVYMAPEILVDATRLAVATIEDMKRDDIWALSITLFVLLNPCVKYPYQREIERATEKGQTSHQYGVR</sequence>
<dbReference type="Pfam" id="PF00069">
    <property type="entry name" value="Pkinase"/>
    <property type="match status" value="1"/>
</dbReference>
<dbReference type="OrthoDB" id="5984655at2759"/>
<comment type="caution">
    <text evidence="2">The sequence shown here is derived from an EMBL/GenBank/DDBJ whole genome shotgun (WGS) entry which is preliminary data.</text>
</comment>
<accession>A0A9W9ZFJ4</accession>
<dbReference type="GO" id="GO:0004674">
    <property type="term" value="F:protein serine/threonine kinase activity"/>
    <property type="evidence" value="ECO:0007669"/>
    <property type="project" value="TreeGrafter"/>
</dbReference>
<reference evidence="2" key="1">
    <citation type="submission" date="2023-01" db="EMBL/GenBank/DDBJ databases">
        <title>Genome assembly of the deep-sea coral Lophelia pertusa.</title>
        <authorList>
            <person name="Herrera S."/>
            <person name="Cordes E."/>
        </authorList>
    </citation>
    <scope>NUCLEOTIDE SEQUENCE</scope>
    <source>
        <strain evidence="2">USNM1676648</strain>
        <tissue evidence="2">Polyp</tissue>
    </source>
</reference>
<dbReference type="Gene3D" id="1.10.510.10">
    <property type="entry name" value="Transferase(Phosphotransferase) domain 1"/>
    <property type="match status" value="1"/>
</dbReference>
<dbReference type="EMBL" id="MU826352">
    <property type="protein sequence ID" value="KAJ7380732.1"/>
    <property type="molecule type" value="Genomic_DNA"/>
</dbReference>
<dbReference type="InterPro" id="IPR008271">
    <property type="entry name" value="Ser/Thr_kinase_AS"/>
</dbReference>
<dbReference type="InterPro" id="IPR011009">
    <property type="entry name" value="Kinase-like_dom_sf"/>
</dbReference>
<dbReference type="GO" id="GO:0005524">
    <property type="term" value="F:ATP binding"/>
    <property type="evidence" value="ECO:0007669"/>
    <property type="project" value="InterPro"/>
</dbReference>
<feature type="domain" description="Protein kinase" evidence="1">
    <location>
        <begin position="26"/>
        <end position="295"/>
    </location>
</feature>
<organism evidence="2 3">
    <name type="scientific">Desmophyllum pertusum</name>
    <dbReference type="NCBI Taxonomy" id="174260"/>
    <lineage>
        <taxon>Eukaryota</taxon>
        <taxon>Metazoa</taxon>
        <taxon>Cnidaria</taxon>
        <taxon>Anthozoa</taxon>
        <taxon>Hexacorallia</taxon>
        <taxon>Scleractinia</taxon>
        <taxon>Caryophylliina</taxon>
        <taxon>Caryophylliidae</taxon>
        <taxon>Desmophyllum</taxon>
    </lineage>
</organism>
<evidence type="ECO:0000313" key="3">
    <source>
        <dbReference type="Proteomes" id="UP001163046"/>
    </source>
</evidence>
<name>A0A9W9ZFJ4_9CNID</name>
<proteinExistence type="predicted"/>
<dbReference type="SMART" id="SM00220">
    <property type="entry name" value="S_TKc"/>
    <property type="match status" value="1"/>
</dbReference>
<dbReference type="InterPro" id="IPR051681">
    <property type="entry name" value="Ser/Thr_Kinases-Pseudokinases"/>
</dbReference>
<dbReference type="Gene3D" id="3.30.200.20">
    <property type="entry name" value="Phosphorylase Kinase, domain 1"/>
    <property type="match status" value="1"/>
</dbReference>
<dbReference type="PROSITE" id="PS50011">
    <property type="entry name" value="PROTEIN_KINASE_DOM"/>
    <property type="match status" value="1"/>
</dbReference>
<evidence type="ECO:0000313" key="2">
    <source>
        <dbReference type="EMBL" id="KAJ7380732.1"/>
    </source>
</evidence>
<protein>
    <recommendedName>
        <fullName evidence="1">Protein kinase domain-containing protein</fullName>
    </recommendedName>
</protein>